<dbReference type="OMA" id="YQRQSMQ"/>
<dbReference type="SUPFAM" id="SSF50978">
    <property type="entry name" value="WD40 repeat-like"/>
    <property type="match status" value="1"/>
</dbReference>
<dbReference type="Proteomes" id="UP000030762">
    <property type="component" value="Unassembled WGS sequence"/>
</dbReference>
<dbReference type="InterPro" id="IPR015943">
    <property type="entry name" value="WD40/YVTN_repeat-like_dom_sf"/>
</dbReference>
<dbReference type="PRINTS" id="PR00320">
    <property type="entry name" value="GPROTEINBRPT"/>
</dbReference>
<evidence type="ECO:0000313" key="4">
    <source>
        <dbReference type="EMBL" id="EQC38483.1"/>
    </source>
</evidence>
<dbReference type="InterPro" id="IPR036322">
    <property type="entry name" value="WD40_repeat_dom_sf"/>
</dbReference>
<dbReference type="Gene3D" id="2.130.10.10">
    <property type="entry name" value="YVTN repeat-like/Quinoprotein amine dehydrogenase"/>
    <property type="match status" value="2"/>
</dbReference>
<accession>T0S0Q1</accession>
<dbReference type="Pfam" id="PF00400">
    <property type="entry name" value="WD40"/>
    <property type="match status" value="3"/>
</dbReference>
<keyword evidence="5" id="KW-1185">Reference proteome</keyword>
<evidence type="ECO:0000256" key="1">
    <source>
        <dbReference type="ARBA" id="ARBA00022574"/>
    </source>
</evidence>
<name>T0S0Q1_SAPDV</name>
<dbReference type="STRING" id="1156394.T0S0Q1"/>
<dbReference type="EMBL" id="JH767141">
    <property type="protein sequence ID" value="EQC38483.1"/>
    <property type="molecule type" value="Genomic_DNA"/>
</dbReference>
<dbReference type="InterPro" id="IPR001680">
    <property type="entry name" value="WD40_rpt"/>
</dbReference>
<reference evidence="4 5" key="1">
    <citation type="submission" date="2012-04" db="EMBL/GenBank/DDBJ databases">
        <title>The Genome Sequence of Saprolegnia declina VS20.</title>
        <authorList>
            <consortium name="The Broad Institute Genome Sequencing Platform"/>
            <person name="Russ C."/>
            <person name="Nusbaum C."/>
            <person name="Tyler B."/>
            <person name="van West P."/>
            <person name="Dieguez-Uribeondo J."/>
            <person name="de Bruijn I."/>
            <person name="Tripathy S."/>
            <person name="Jiang R."/>
            <person name="Young S.K."/>
            <person name="Zeng Q."/>
            <person name="Gargeya S."/>
            <person name="Fitzgerald M."/>
            <person name="Haas B."/>
            <person name="Abouelleil A."/>
            <person name="Alvarado L."/>
            <person name="Arachchi H.M."/>
            <person name="Berlin A."/>
            <person name="Chapman S.B."/>
            <person name="Goldberg J."/>
            <person name="Griggs A."/>
            <person name="Gujja S."/>
            <person name="Hansen M."/>
            <person name="Howarth C."/>
            <person name="Imamovic A."/>
            <person name="Larimer J."/>
            <person name="McCowen C."/>
            <person name="Montmayeur A."/>
            <person name="Murphy C."/>
            <person name="Neiman D."/>
            <person name="Pearson M."/>
            <person name="Priest M."/>
            <person name="Roberts A."/>
            <person name="Saif S."/>
            <person name="Shea T."/>
            <person name="Sisk P."/>
            <person name="Sykes S."/>
            <person name="Wortman J."/>
            <person name="Nusbaum C."/>
            <person name="Birren B."/>
        </authorList>
    </citation>
    <scope>NUCLEOTIDE SEQUENCE [LARGE SCALE GENOMIC DNA]</scope>
    <source>
        <strain evidence="4 5">VS20</strain>
    </source>
</reference>
<dbReference type="PROSITE" id="PS50294">
    <property type="entry name" value="WD_REPEATS_REGION"/>
    <property type="match status" value="2"/>
</dbReference>
<dbReference type="PROSITE" id="PS00678">
    <property type="entry name" value="WD_REPEATS_1"/>
    <property type="match status" value="1"/>
</dbReference>
<dbReference type="VEuPathDB" id="FungiDB:SDRG_04191"/>
<gene>
    <name evidence="4" type="ORF">SDRG_04191</name>
</gene>
<dbReference type="OrthoDB" id="7668193at2759"/>
<dbReference type="PANTHER" id="PTHR19854">
    <property type="entry name" value="TRANSDUCIN BETA-LIKE 3"/>
    <property type="match status" value="1"/>
</dbReference>
<evidence type="ECO:0000313" key="5">
    <source>
        <dbReference type="Proteomes" id="UP000030762"/>
    </source>
</evidence>
<evidence type="ECO:0000256" key="3">
    <source>
        <dbReference type="PROSITE-ProRule" id="PRU00221"/>
    </source>
</evidence>
<evidence type="ECO:0008006" key="6">
    <source>
        <dbReference type="Google" id="ProtNLM"/>
    </source>
</evidence>
<dbReference type="InterPro" id="IPR019775">
    <property type="entry name" value="WD40_repeat_CS"/>
</dbReference>
<dbReference type="eggNOG" id="KOG0322">
    <property type="taxonomic scope" value="Eukaryota"/>
</dbReference>
<feature type="repeat" description="WD" evidence="3">
    <location>
        <begin position="12"/>
        <end position="55"/>
    </location>
</feature>
<dbReference type="PANTHER" id="PTHR19854:SF1">
    <property type="entry name" value="GUANINE NUCLEOTIDE-BINDING PROTEIN SUBUNIT BETA-LIKE PROTEIN 1"/>
    <property type="match status" value="1"/>
</dbReference>
<keyword evidence="1 3" id="KW-0853">WD repeat</keyword>
<dbReference type="AlphaFoldDB" id="T0S0Q1"/>
<dbReference type="PROSITE" id="PS50082">
    <property type="entry name" value="WD_REPEATS_2"/>
    <property type="match status" value="2"/>
</dbReference>
<dbReference type="SMART" id="SM00320">
    <property type="entry name" value="WD40"/>
    <property type="match status" value="4"/>
</dbReference>
<protein>
    <recommendedName>
        <fullName evidence="6">Anaphase-promoting complex subunit 4 WD40 domain-containing protein</fullName>
    </recommendedName>
</protein>
<keyword evidence="2" id="KW-0677">Repeat</keyword>
<dbReference type="GeneID" id="19944918"/>
<evidence type="ECO:0000256" key="2">
    <source>
        <dbReference type="ARBA" id="ARBA00022737"/>
    </source>
</evidence>
<proteinExistence type="predicted"/>
<dbReference type="InParanoid" id="T0S0Q1"/>
<organism evidence="4 5">
    <name type="scientific">Saprolegnia diclina (strain VS20)</name>
    <dbReference type="NCBI Taxonomy" id="1156394"/>
    <lineage>
        <taxon>Eukaryota</taxon>
        <taxon>Sar</taxon>
        <taxon>Stramenopiles</taxon>
        <taxon>Oomycota</taxon>
        <taxon>Saprolegniomycetes</taxon>
        <taxon>Saprolegniales</taxon>
        <taxon>Saprolegniaceae</taxon>
        <taxon>Saprolegnia</taxon>
    </lineage>
</organism>
<dbReference type="RefSeq" id="XP_008608075.1">
    <property type="nucleotide sequence ID" value="XM_008609853.1"/>
</dbReference>
<sequence length="312" mass="32795">MAPPSPSPIGVLRGHAAAVNSVAFLEQGGATYLASGAADGNLKLWDLSIRRPAASISAHSKAGILCVGMQGDAVLSHGRDGFLILWDVANGGVHARQRLACGSYTFTKAKALGAHSILSPLEDAQALGIFDLRADNQAPALRFNGAALQSGMCMALDVLPSTTATEGDPCASFEGGLVARFDVRAPATPIAHHKVAESPLVCMASTPFGTLLGSPSHDVHRLDWATTEASVVYKAKSEGINALASRQDARIFASGGRDHMVRIFHNRTCRRLATLKFHTESVYCVAFAADNKLLASSGKDAKIALWSIYPPP</sequence>
<dbReference type="InterPro" id="IPR020472">
    <property type="entry name" value="WD40_PAC1"/>
</dbReference>
<feature type="repeat" description="WD" evidence="3">
    <location>
        <begin position="275"/>
        <end position="312"/>
    </location>
</feature>